<feature type="domain" description="ABC3 transporter permease C-terminal" evidence="8">
    <location>
        <begin position="360"/>
        <end position="473"/>
    </location>
</feature>
<dbReference type="NCBIfam" id="TIGR03434">
    <property type="entry name" value="ADOP"/>
    <property type="match status" value="1"/>
</dbReference>
<feature type="transmembrane region" description="Helical" evidence="7">
    <location>
        <begin position="354"/>
        <end position="378"/>
    </location>
</feature>
<comment type="similarity">
    <text evidence="6">Belongs to the ABC-4 integral membrane protein family.</text>
</comment>
<dbReference type="InterPro" id="IPR050250">
    <property type="entry name" value="Macrolide_Exporter_MacB"/>
</dbReference>
<proteinExistence type="inferred from homology"/>
<feature type="transmembrane region" description="Helical" evidence="7">
    <location>
        <begin position="762"/>
        <end position="789"/>
    </location>
</feature>
<comment type="caution">
    <text evidence="10">The sequence shown here is derived from an EMBL/GenBank/DDBJ whole genome shotgun (WGS) entry which is preliminary data.</text>
</comment>
<protein>
    <submittedName>
        <fullName evidence="10">ABC transporter permease</fullName>
    </submittedName>
</protein>
<feature type="domain" description="MacB-like periplasmic core" evidence="9">
    <location>
        <begin position="499"/>
        <end position="679"/>
    </location>
</feature>
<evidence type="ECO:0000313" key="11">
    <source>
        <dbReference type="Proteomes" id="UP001484239"/>
    </source>
</evidence>
<dbReference type="PANTHER" id="PTHR30572">
    <property type="entry name" value="MEMBRANE COMPONENT OF TRANSPORTER-RELATED"/>
    <property type="match status" value="1"/>
</dbReference>
<dbReference type="PANTHER" id="PTHR30572:SF4">
    <property type="entry name" value="ABC TRANSPORTER PERMEASE YTRF"/>
    <property type="match status" value="1"/>
</dbReference>
<dbReference type="InterPro" id="IPR003838">
    <property type="entry name" value="ABC3_permease_C"/>
</dbReference>
<dbReference type="EMBL" id="JBBHLI010000014">
    <property type="protein sequence ID" value="MEK9502683.1"/>
    <property type="molecule type" value="Genomic_DNA"/>
</dbReference>
<evidence type="ECO:0000313" key="10">
    <source>
        <dbReference type="EMBL" id="MEK9502683.1"/>
    </source>
</evidence>
<keyword evidence="4 7" id="KW-1133">Transmembrane helix</keyword>
<sequence>MRSLLALLLLVFPRAFREEYGDEVLDQALDDLDRARARGAWAAARMAAATVIDLATTGLAERFDPAWRDPRRTNDEGVGMAMERILRDLRQAVRSLRRTPGFAVATVGTLALALGVNAAIFSVVDAVLIEPLPYDDPGRIVTIMASAPGSDYPDEFPVSAEFYVQYRDESRLLDDVAAYGWSTATVRSDDRVERLRLSQATSSLFTTLGVEPILGRLPLSEDETGVALISHSLWTTWFGGDPAVIGRTAFFMNGQKEIIGVMPEGFSFPIGEVAAWIPDEPDRGEITPGRFGIALVGRLAPGADHEALEEELTGLARRLPELYGGDAAYARLIEAHRPVVRSVTESMLGPVRTALLVLMAAVGVVLLIACANVANLFAVRTEGRARDLAVQRALGADRSRLVGGLLSEAAVISLTAGVLAIALALVALPAWLAVAPAELPRVDEIGLSPLTLVFTLVASLAAGLLCGLVPAFKGADADLGRLRDGLRGSTRGRSTGRSALVVGQTALALVLLVGSGLLLRSVHALQSVDPGFDREGILTFQFAPEQDHLVDGPTWAAFHVEMMDRFRALPGVRTVGIVENVPLDEGTAGVAYFSEDQAVDAEGGVRGGMTFSAGDYFEAMGIEVLRGRTFTDADALEPGTVVITRSLADALWPDADPIGRRIRNTFVEEWHEVIGVVDDVVQNDLREPPQALAYFSLVGPEPNSWGTSSPGYVIRGSDGIGDDLMGRVRGVIGEVAPEAPIYRVYTVASLVERETTQLRFTMLTLVMAAGLALVLGAVGLYGVLSYVVAQRTREIGVRMALGAEAGRVRRMVVGQGVGVVALGIAVGLLVAFVATRALSGLLFGVGATDPWTFAGMAALMAGVGAFASWVPAMRASRVDPIESMRGG</sequence>
<feature type="domain" description="ABC3 transporter permease C-terminal" evidence="8">
    <location>
        <begin position="767"/>
        <end position="880"/>
    </location>
</feature>
<evidence type="ECO:0000259" key="8">
    <source>
        <dbReference type="Pfam" id="PF02687"/>
    </source>
</evidence>
<dbReference type="Proteomes" id="UP001484239">
    <property type="component" value="Unassembled WGS sequence"/>
</dbReference>
<organism evidence="10 11">
    <name type="scientific">Gaopeijia maritima</name>
    <dbReference type="NCBI Taxonomy" id="3119007"/>
    <lineage>
        <taxon>Bacteria</taxon>
        <taxon>Pseudomonadati</taxon>
        <taxon>Gemmatimonadota</taxon>
        <taxon>Longimicrobiia</taxon>
        <taxon>Gaopeijiales</taxon>
        <taxon>Gaopeijiaceae</taxon>
        <taxon>Gaopeijia</taxon>
    </lineage>
</organism>
<dbReference type="Pfam" id="PF02687">
    <property type="entry name" value="FtsX"/>
    <property type="match status" value="2"/>
</dbReference>
<dbReference type="InterPro" id="IPR025857">
    <property type="entry name" value="MacB_PCD"/>
</dbReference>
<evidence type="ECO:0000259" key="9">
    <source>
        <dbReference type="Pfam" id="PF12704"/>
    </source>
</evidence>
<keyword evidence="5 7" id="KW-0472">Membrane</keyword>
<feature type="transmembrane region" description="Helical" evidence="7">
    <location>
        <begin position="409"/>
        <end position="432"/>
    </location>
</feature>
<name>A0ABU9ED83_9BACT</name>
<feature type="transmembrane region" description="Helical" evidence="7">
    <location>
        <begin position="817"/>
        <end position="839"/>
    </location>
</feature>
<dbReference type="Pfam" id="PF12704">
    <property type="entry name" value="MacB_PCD"/>
    <property type="match status" value="2"/>
</dbReference>
<reference evidence="10 11" key="1">
    <citation type="submission" date="2024-02" db="EMBL/GenBank/DDBJ databases">
        <title>A novel Gemmatimonadota bacterium.</title>
        <authorList>
            <person name="Du Z.-J."/>
            <person name="Ye Y.-Q."/>
        </authorList>
    </citation>
    <scope>NUCLEOTIDE SEQUENCE [LARGE SCALE GENOMIC DNA]</scope>
    <source>
        <strain evidence="10 11">DH-20</strain>
    </source>
</reference>
<feature type="domain" description="MacB-like periplasmic core" evidence="9">
    <location>
        <begin position="104"/>
        <end position="314"/>
    </location>
</feature>
<feature type="transmembrane region" description="Helical" evidence="7">
    <location>
        <begin position="499"/>
        <end position="519"/>
    </location>
</feature>
<evidence type="ECO:0000256" key="2">
    <source>
        <dbReference type="ARBA" id="ARBA00022475"/>
    </source>
</evidence>
<feature type="transmembrane region" description="Helical" evidence="7">
    <location>
        <begin position="851"/>
        <end position="870"/>
    </location>
</feature>
<keyword evidence="3 7" id="KW-0812">Transmembrane</keyword>
<evidence type="ECO:0000256" key="5">
    <source>
        <dbReference type="ARBA" id="ARBA00023136"/>
    </source>
</evidence>
<keyword evidence="11" id="KW-1185">Reference proteome</keyword>
<evidence type="ECO:0000256" key="7">
    <source>
        <dbReference type="SAM" id="Phobius"/>
    </source>
</evidence>
<evidence type="ECO:0000256" key="1">
    <source>
        <dbReference type="ARBA" id="ARBA00004651"/>
    </source>
</evidence>
<accession>A0ABU9ED83</accession>
<keyword evidence="2" id="KW-1003">Cell membrane</keyword>
<gene>
    <name evidence="10" type="ORF">WI372_16935</name>
</gene>
<feature type="transmembrane region" description="Helical" evidence="7">
    <location>
        <begin position="452"/>
        <end position="472"/>
    </location>
</feature>
<dbReference type="RefSeq" id="WP_405283571.1">
    <property type="nucleotide sequence ID" value="NZ_CP144380.1"/>
</dbReference>
<evidence type="ECO:0000256" key="3">
    <source>
        <dbReference type="ARBA" id="ARBA00022692"/>
    </source>
</evidence>
<comment type="subcellular location">
    <subcellularLocation>
        <location evidence="1">Cell membrane</location>
        <topology evidence="1">Multi-pass membrane protein</topology>
    </subcellularLocation>
</comment>
<evidence type="ECO:0000256" key="4">
    <source>
        <dbReference type="ARBA" id="ARBA00022989"/>
    </source>
</evidence>
<dbReference type="InterPro" id="IPR017800">
    <property type="entry name" value="ADOP"/>
</dbReference>
<evidence type="ECO:0000256" key="6">
    <source>
        <dbReference type="ARBA" id="ARBA00038076"/>
    </source>
</evidence>